<evidence type="ECO:0000313" key="2">
    <source>
        <dbReference type="EMBL" id="KAD7478527.1"/>
    </source>
</evidence>
<feature type="transmembrane region" description="Helical" evidence="1">
    <location>
        <begin position="6"/>
        <end position="29"/>
    </location>
</feature>
<gene>
    <name evidence="2" type="ORF">E3N88_01663</name>
</gene>
<dbReference type="Proteomes" id="UP000326396">
    <property type="component" value="Linkage Group LG1"/>
</dbReference>
<keyword evidence="1" id="KW-0812">Transmembrane</keyword>
<dbReference type="OrthoDB" id="191139at2759"/>
<accession>A0A5N6Q3B6</accession>
<evidence type="ECO:0000313" key="3">
    <source>
        <dbReference type="Proteomes" id="UP000326396"/>
    </source>
</evidence>
<dbReference type="EMBL" id="SZYD01000001">
    <property type="protein sequence ID" value="KAD7478527.1"/>
    <property type="molecule type" value="Genomic_DNA"/>
</dbReference>
<evidence type="ECO:0000256" key="1">
    <source>
        <dbReference type="SAM" id="Phobius"/>
    </source>
</evidence>
<keyword evidence="1" id="KW-0472">Membrane</keyword>
<dbReference type="AlphaFoldDB" id="A0A5N6Q3B6"/>
<name>A0A5N6Q3B6_9ASTR</name>
<reference evidence="2 3" key="1">
    <citation type="submission" date="2019-05" db="EMBL/GenBank/DDBJ databases">
        <title>Mikania micrantha, genome provides insights into the molecular mechanism of rapid growth.</title>
        <authorList>
            <person name="Liu B."/>
        </authorList>
    </citation>
    <scope>NUCLEOTIDE SEQUENCE [LARGE SCALE GENOMIC DNA]</scope>
    <source>
        <strain evidence="2">NLD-2019</strain>
        <tissue evidence="2">Leaf</tissue>
    </source>
</reference>
<sequence>MAFQELFLVALIPVLKTLLISVVGLLLAVPRFNILGDAARHHFNNVSQSEHTDNKTGCVLCLNPALVGSSLADTMVHAGGKHPSHICIGSGLGWGACKSLEPGTVAWFSNGFMCCRWLFLSPPPNLRAQLCTSGGSYQAGIQQGQREFLVKQ</sequence>
<protein>
    <submittedName>
        <fullName evidence="2">Uncharacterized protein</fullName>
    </submittedName>
</protein>
<comment type="caution">
    <text evidence="2">The sequence shown here is derived from an EMBL/GenBank/DDBJ whole genome shotgun (WGS) entry which is preliminary data.</text>
</comment>
<keyword evidence="3" id="KW-1185">Reference proteome</keyword>
<keyword evidence="1" id="KW-1133">Transmembrane helix</keyword>
<organism evidence="2 3">
    <name type="scientific">Mikania micrantha</name>
    <name type="common">bitter vine</name>
    <dbReference type="NCBI Taxonomy" id="192012"/>
    <lineage>
        <taxon>Eukaryota</taxon>
        <taxon>Viridiplantae</taxon>
        <taxon>Streptophyta</taxon>
        <taxon>Embryophyta</taxon>
        <taxon>Tracheophyta</taxon>
        <taxon>Spermatophyta</taxon>
        <taxon>Magnoliopsida</taxon>
        <taxon>eudicotyledons</taxon>
        <taxon>Gunneridae</taxon>
        <taxon>Pentapetalae</taxon>
        <taxon>asterids</taxon>
        <taxon>campanulids</taxon>
        <taxon>Asterales</taxon>
        <taxon>Asteraceae</taxon>
        <taxon>Asteroideae</taxon>
        <taxon>Heliantheae alliance</taxon>
        <taxon>Eupatorieae</taxon>
        <taxon>Mikania</taxon>
    </lineage>
</organism>
<proteinExistence type="predicted"/>